<evidence type="ECO:0000313" key="4">
    <source>
        <dbReference type="Proteomes" id="UP000799772"/>
    </source>
</evidence>
<feature type="region of interest" description="Disordered" evidence="1">
    <location>
        <begin position="664"/>
        <end position="699"/>
    </location>
</feature>
<feature type="compositionally biased region" description="Polar residues" evidence="1">
    <location>
        <begin position="262"/>
        <end position="271"/>
    </location>
</feature>
<evidence type="ECO:0000256" key="1">
    <source>
        <dbReference type="SAM" id="MobiDB-lite"/>
    </source>
</evidence>
<feature type="compositionally biased region" description="Basic and acidic residues" evidence="1">
    <location>
        <begin position="424"/>
        <end position="438"/>
    </location>
</feature>
<feature type="region of interest" description="Disordered" evidence="1">
    <location>
        <begin position="240"/>
        <end position="302"/>
    </location>
</feature>
<feature type="region of interest" description="Disordered" evidence="1">
    <location>
        <begin position="400"/>
        <end position="613"/>
    </location>
</feature>
<evidence type="ECO:0000313" key="3">
    <source>
        <dbReference type="EMBL" id="KAF2101541.1"/>
    </source>
</evidence>
<feature type="compositionally biased region" description="Polar residues" evidence="1">
    <location>
        <begin position="529"/>
        <end position="538"/>
    </location>
</feature>
<protein>
    <submittedName>
        <fullName evidence="3">Uncharacterized protein</fullName>
    </submittedName>
</protein>
<dbReference type="Proteomes" id="UP000799772">
    <property type="component" value="Unassembled WGS sequence"/>
</dbReference>
<feature type="compositionally biased region" description="Polar residues" evidence="1">
    <location>
        <begin position="467"/>
        <end position="476"/>
    </location>
</feature>
<accession>A0A9P4IH03</accession>
<dbReference type="OrthoDB" id="5404940at2759"/>
<feature type="transmembrane region" description="Helical" evidence="2">
    <location>
        <begin position="200"/>
        <end position="229"/>
    </location>
</feature>
<keyword evidence="4" id="KW-1185">Reference proteome</keyword>
<feature type="compositionally biased region" description="Polar residues" evidence="1">
    <location>
        <begin position="400"/>
        <end position="417"/>
    </location>
</feature>
<feature type="region of interest" description="Disordered" evidence="1">
    <location>
        <begin position="1"/>
        <end position="47"/>
    </location>
</feature>
<dbReference type="AlphaFoldDB" id="A0A9P4IH03"/>
<feature type="compositionally biased region" description="Polar residues" evidence="1">
    <location>
        <begin position="280"/>
        <end position="289"/>
    </location>
</feature>
<keyword evidence="2" id="KW-0472">Membrane</keyword>
<keyword evidence="2" id="KW-0812">Transmembrane</keyword>
<sequence length="761" mass="83054">MGRDSQQPYMYDPPPSVDTFDPRAFTRKSWQPAPPPKPKKEGPLLEPSVDFNKHPDSYLIVPYGNVDAKPMSKRTKGGIKWVRWIQLVFRAVQLVGAVGTLIAAICVKGTQNTEGWIIRIPPGVDILSILYAIYHLFRPAKGRTPTSSASYHFFACFVDTGSIPFYVFTAMLANNNYLQKPGTSGRWRTFFSSKQTTDTIFLALWLLGAVMAGLHFISLIMDLYLVIIFRKIARLPPDMNPLEDNLTKRPKKNKSKHKYKDSNATLAVSESSDIKRASAMSDSSLTVTHPSPDRNSKSREPLLPDVAARNISFFHTRNDSNTTFNPHNPRTARLSRVALDNEEKRSMYQQPMSSRASHVDTKSVREPTLAEHRASLVQNSSASLALPRPITARDSANSFVSAMSTPNNRPNTRQADSPVSPIMDDPKSDNWFVVEKDSTSSFQSSKSGGRPTHSRSKSQYDFEDDSNSLNLYTSGTVRRPHSYQPVPQTHIDTSPPPMRPLGMNPPSPMYPAPLQPLPKDKDADELSIDSGSHYSNSTADDAAPAPIVPAHTHGRNSTPKGRYYGDLATATRSIMRGNSPIGPPSPSSYDFAAPPPDVPRHSPASKKEDKRPRSWLGAGLAAAYDYTASPSLSGTGSARSRNSVAEAANPNLYSTDRSPYLQQGGWGSAARNSYAGTGSPAGSYMNGKGHEMERERGTPTRVISRSGVEYEGVDVLGVGASGGRRRDVSGKIAEEGRGGGFGFGGGWGMRGRKVSPAVVQG</sequence>
<feature type="transmembrane region" description="Helical" evidence="2">
    <location>
        <begin position="81"/>
        <end position="104"/>
    </location>
</feature>
<feature type="compositionally biased region" description="Basic and acidic residues" evidence="1">
    <location>
        <begin position="688"/>
        <end position="698"/>
    </location>
</feature>
<organism evidence="3 4">
    <name type="scientific">Rhizodiscina lignyota</name>
    <dbReference type="NCBI Taxonomy" id="1504668"/>
    <lineage>
        <taxon>Eukaryota</taxon>
        <taxon>Fungi</taxon>
        <taxon>Dikarya</taxon>
        <taxon>Ascomycota</taxon>
        <taxon>Pezizomycotina</taxon>
        <taxon>Dothideomycetes</taxon>
        <taxon>Pleosporomycetidae</taxon>
        <taxon>Aulographales</taxon>
        <taxon>Rhizodiscinaceae</taxon>
        <taxon>Rhizodiscina</taxon>
    </lineage>
</organism>
<feature type="compositionally biased region" description="Basic residues" evidence="1">
    <location>
        <begin position="248"/>
        <end position="259"/>
    </location>
</feature>
<proteinExistence type="predicted"/>
<feature type="compositionally biased region" description="Basic and acidic residues" evidence="1">
    <location>
        <begin position="291"/>
        <end position="302"/>
    </location>
</feature>
<gene>
    <name evidence="3" type="ORF">NA57DRAFT_72981</name>
</gene>
<reference evidence="3" key="1">
    <citation type="journal article" date="2020" name="Stud. Mycol.">
        <title>101 Dothideomycetes genomes: a test case for predicting lifestyles and emergence of pathogens.</title>
        <authorList>
            <person name="Haridas S."/>
            <person name="Albert R."/>
            <person name="Binder M."/>
            <person name="Bloem J."/>
            <person name="Labutti K."/>
            <person name="Salamov A."/>
            <person name="Andreopoulos B."/>
            <person name="Baker S."/>
            <person name="Barry K."/>
            <person name="Bills G."/>
            <person name="Bluhm B."/>
            <person name="Cannon C."/>
            <person name="Castanera R."/>
            <person name="Culley D."/>
            <person name="Daum C."/>
            <person name="Ezra D."/>
            <person name="Gonzalez J."/>
            <person name="Henrissat B."/>
            <person name="Kuo A."/>
            <person name="Liang C."/>
            <person name="Lipzen A."/>
            <person name="Lutzoni F."/>
            <person name="Magnuson J."/>
            <person name="Mondo S."/>
            <person name="Nolan M."/>
            <person name="Ohm R."/>
            <person name="Pangilinan J."/>
            <person name="Park H.-J."/>
            <person name="Ramirez L."/>
            <person name="Alfaro M."/>
            <person name="Sun H."/>
            <person name="Tritt A."/>
            <person name="Yoshinaga Y."/>
            <person name="Zwiers L.-H."/>
            <person name="Turgeon B."/>
            <person name="Goodwin S."/>
            <person name="Spatafora J."/>
            <person name="Crous P."/>
            <person name="Grigoriev I."/>
        </authorList>
    </citation>
    <scope>NUCLEOTIDE SEQUENCE</scope>
    <source>
        <strain evidence="3">CBS 133067</strain>
    </source>
</reference>
<feature type="transmembrane region" description="Helical" evidence="2">
    <location>
        <begin position="116"/>
        <end position="137"/>
    </location>
</feature>
<dbReference type="EMBL" id="ML978123">
    <property type="protein sequence ID" value="KAF2101541.1"/>
    <property type="molecule type" value="Genomic_DNA"/>
</dbReference>
<comment type="caution">
    <text evidence="3">The sequence shown here is derived from an EMBL/GenBank/DDBJ whole genome shotgun (WGS) entry which is preliminary data.</text>
</comment>
<name>A0A9P4IH03_9PEZI</name>
<evidence type="ECO:0000256" key="2">
    <source>
        <dbReference type="SAM" id="Phobius"/>
    </source>
</evidence>
<feature type="compositionally biased region" description="Pro residues" evidence="1">
    <location>
        <begin position="494"/>
        <end position="516"/>
    </location>
</feature>
<keyword evidence="2" id="KW-1133">Transmembrane helix</keyword>